<reference evidence="1" key="1">
    <citation type="journal article" date="2014" name="Nat. Commun.">
        <title>The tobacco genome sequence and its comparison with those of tomato and potato.</title>
        <authorList>
            <person name="Sierro N."/>
            <person name="Battey J.N."/>
            <person name="Ouadi S."/>
            <person name="Bakaher N."/>
            <person name="Bovet L."/>
            <person name="Willig A."/>
            <person name="Goepfert S."/>
            <person name="Peitsch M.C."/>
            <person name="Ivanov N.V."/>
        </authorList>
    </citation>
    <scope>NUCLEOTIDE SEQUENCE [LARGE SCALE GENOMIC DNA]</scope>
</reference>
<dbReference type="RefSeq" id="XP_075081526.1">
    <property type="nucleotide sequence ID" value="XM_075225425.1"/>
</dbReference>
<evidence type="ECO:0000313" key="2">
    <source>
        <dbReference type="RefSeq" id="XP_075081526.1"/>
    </source>
</evidence>
<dbReference type="Proteomes" id="UP000790787">
    <property type="component" value="Chromosome 2"/>
</dbReference>
<sequence length="261" mass="29280">MARTMLIESGVPKSFWAEAVNTAYFLINKCMLRSLLDKTPYELLNERKPKLIYLRAFGCKCFVLNNGKEALENFDTKSDEGIFLGYSSQNKLKHTKSTTKGLNVEESVHVIFYESHHLSGKDSHDKDNQDGEFSKVHGEVIDMANGKVDLKSQIKETSEEDAVELPADLEEPGPSITATEADDRVVDTILGTHELEQRSGIHTFIDGNDGSHIEELDPSHPETQSRSKARNMFAFSAFLSQIEPNNIKEALKDTDWIAAMQ</sequence>
<gene>
    <name evidence="2" type="primary">LOC142166351</name>
</gene>
<organism evidence="1 2">
    <name type="scientific">Nicotiana tabacum</name>
    <name type="common">Common tobacco</name>
    <dbReference type="NCBI Taxonomy" id="4097"/>
    <lineage>
        <taxon>Eukaryota</taxon>
        <taxon>Viridiplantae</taxon>
        <taxon>Streptophyta</taxon>
        <taxon>Embryophyta</taxon>
        <taxon>Tracheophyta</taxon>
        <taxon>Spermatophyta</taxon>
        <taxon>Magnoliopsida</taxon>
        <taxon>eudicotyledons</taxon>
        <taxon>Gunneridae</taxon>
        <taxon>Pentapetalae</taxon>
        <taxon>asterids</taxon>
        <taxon>lamiids</taxon>
        <taxon>Solanales</taxon>
        <taxon>Solanaceae</taxon>
        <taxon>Nicotianoideae</taxon>
        <taxon>Nicotianeae</taxon>
        <taxon>Nicotiana</taxon>
    </lineage>
</organism>
<keyword evidence="1" id="KW-1185">Reference proteome</keyword>
<reference evidence="2" key="2">
    <citation type="submission" date="2025-08" db="UniProtKB">
        <authorList>
            <consortium name="RefSeq"/>
        </authorList>
    </citation>
    <scope>IDENTIFICATION</scope>
    <source>
        <tissue evidence="2">Leaf</tissue>
    </source>
</reference>
<evidence type="ECO:0000313" key="1">
    <source>
        <dbReference type="Proteomes" id="UP000790787"/>
    </source>
</evidence>
<name>A0AC58S966_TOBAC</name>
<proteinExistence type="predicted"/>
<protein>
    <submittedName>
        <fullName evidence="2">Uncharacterized protein LOC142166351</fullName>
    </submittedName>
</protein>
<accession>A0AC58S966</accession>